<dbReference type="EMBL" id="JACAZF010000010">
    <property type="protein sequence ID" value="KAF7293664.1"/>
    <property type="molecule type" value="Genomic_DNA"/>
</dbReference>
<evidence type="ECO:0000313" key="2">
    <source>
        <dbReference type="Proteomes" id="UP000636479"/>
    </source>
</evidence>
<sequence>MLVHTSHNLSSSCNLSFRFQLEGGLEVLRLGTSACRCSMPLFSYNRQYQREPRFKCPGPRCRCTFDTKTKVLQHLNNPRSSCVGWSREATAAIGVGGPEAEAYIARFEEAFGTSKRATCSETAAVHQPTQEPDLIPNIPLATSSASVQPATEQTGQDYQCPYVGAAQTANGGKSFVNWVEDDEFNSLRTDNLFYPFVGELEWEFSDFLAHSSLTIKEINELLVLIRQYLAPHLSYKTAKQLRQRIELLPTCPKWHSRTITYPGYPTKKPIVLFYRNSLECIQLLV</sequence>
<evidence type="ECO:0000313" key="1">
    <source>
        <dbReference type="EMBL" id="KAF7293664.1"/>
    </source>
</evidence>
<organism evidence="1 2">
    <name type="scientific">Mycena indigotica</name>
    <dbReference type="NCBI Taxonomy" id="2126181"/>
    <lineage>
        <taxon>Eukaryota</taxon>
        <taxon>Fungi</taxon>
        <taxon>Dikarya</taxon>
        <taxon>Basidiomycota</taxon>
        <taxon>Agaricomycotina</taxon>
        <taxon>Agaricomycetes</taxon>
        <taxon>Agaricomycetidae</taxon>
        <taxon>Agaricales</taxon>
        <taxon>Marasmiineae</taxon>
        <taxon>Mycenaceae</taxon>
        <taxon>Mycena</taxon>
    </lineage>
</organism>
<name>A0A8H6VZC2_9AGAR</name>
<dbReference type="OrthoDB" id="3232986at2759"/>
<reference evidence="1" key="1">
    <citation type="submission" date="2020-05" db="EMBL/GenBank/DDBJ databases">
        <title>Mycena genomes resolve the evolution of fungal bioluminescence.</title>
        <authorList>
            <person name="Tsai I.J."/>
        </authorList>
    </citation>
    <scope>NUCLEOTIDE SEQUENCE</scope>
    <source>
        <strain evidence="1">171206Taipei</strain>
    </source>
</reference>
<protein>
    <submittedName>
        <fullName evidence="1">RPN1-RPN2-N domain-containing protein</fullName>
    </submittedName>
</protein>
<dbReference type="AlphaFoldDB" id="A0A8H6VZC2"/>
<gene>
    <name evidence="1" type="ORF">MIND_01146400</name>
</gene>
<dbReference type="Proteomes" id="UP000636479">
    <property type="component" value="Unassembled WGS sequence"/>
</dbReference>
<proteinExistence type="predicted"/>
<comment type="caution">
    <text evidence="1">The sequence shown here is derived from an EMBL/GenBank/DDBJ whole genome shotgun (WGS) entry which is preliminary data.</text>
</comment>
<dbReference type="RefSeq" id="XP_037215827.1">
    <property type="nucleotide sequence ID" value="XM_037367995.1"/>
</dbReference>
<keyword evidence="2" id="KW-1185">Reference proteome</keyword>
<accession>A0A8H6VZC2</accession>
<dbReference type="GeneID" id="59350511"/>